<dbReference type="PROSITE" id="PS00018">
    <property type="entry name" value="EF_HAND_1"/>
    <property type="match status" value="1"/>
</dbReference>
<dbReference type="Gene3D" id="1.10.1330.10">
    <property type="entry name" value="Dockerin domain"/>
    <property type="match status" value="1"/>
</dbReference>
<reference evidence="6" key="1">
    <citation type="submission" date="2020-06" db="EMBL/GenBank/DDBJ databases">
        <title>Unique genomic features of the anaerobic methanotrophic archaea.</title>
        <authorList>
            <person name="Chadwick G.L."/>
            <person name="Skennerton C.T."/>
            <person name="Laso-Perez R."/>
            <person name="Leu A.O."/>
            <person name="Speth D.R."/>
            <person name="Yu H."/>
            <person name="Morgan-Lang C."/>
            <person name="Hatzenpichler R."/>
            <person name="Goudeau D."/>
            <person name="Malmstrom R."/>
            <person name="Brazelton W.J."/>
            <person name="Woyke T."/>
            <person name="Hallam S.J."/>
            <person name="Tyson G.W."/>
            <person name="Wegener G."/>
            <person name="Boetius A."/>
            <person name="Orphan V."/>
        </authorList>
    </citation>
    <scope>NUCLEOTIDE SEQUENCE</scope>
</reference>
<dbReference type="InterPro" id="IPR036439">
    <property type="entry name" value="Dockerin_dom_sf"/>
</dbReference>
<dbReference type="GO" id="GO:0016020">
    <property type="term" value="C:membrane"/>
    <property type="evidence" value="ECO:0007669"/>
    <property type="project" value="UniProtKB-SubCell"/>
</dbReference>
<name>A0A7G9Y539_9EURY</name>
<gene>
    <name evidence="7" type="ORF">MGFDKJCL_00015</name>
    <name evidence="6" type="ORF">PILMODGB_00015</name>
</gene>
<accession>A0A7G9Y539</accession>
<evidence type="ECO:0000256" key="2">
    <source>
        <dbReference type="ARBA" id="ARBA00022692"/>
    </source>
</evidence>
<proteinExistence type="predicted"/>
<dbReference type="EMBL" id="MT631135">
    <property type="protein sequence ID" value="QNO45581.1"/>
    <property type="molecule type" value="Genomic_DNA"/>
</dbReference>
<evidence type="ECO:0000256" key="1">
    <source>
        <dbReference type="ARBA" id="ARBA00004167"/>
    </source>
</evidence>
<dbReference type="GO" id="GO:0000272">
    <property type="term" value="P:polysaccharide catabolic process"/>
    <property type="evidence" value="ECO:0007669"/>
    <property type="project" value="InterPro"/>
</dbReference>
<evidence type="ECO:0000313" key="7">
    <source>
        <dbReference type="EMBL" id="QNO45581.1"/>
    </source>
</evidence>
<dbReference type="AlphaFoldDB" id="A0A7G9Y539"/>
<organism evidence="6">
    <name type="scientific">Candidatus Methanogaster sp. ANME-2c ERB4</name>
    <dbReference type="NCBI Taxonomy" id="2759911"/>
    <lineage>
        <taxon>Archaea</taxon>
        <taxon>Methanobacteriati</taxon>
        <taxon>Methanobacteriota</taxon>
        <taxon>Stenosarchaea group</taxon>
        <taxon>Methanomicrobia</taxon>
        <taxon>Methanosarcinales</taxon>
        <taxon>ANME-2 cluster</taxon>
        <taxon>Candidatus Methanogasteraceae</taxon>
        <taxon>Candidatus Methanogaster</taxon>
    </lineage>
</organism>
<dbReference type="InterPro" id="IPR013517">
    <property type="entry name" value="FG-GAP"/>
</dbReference>
<keyword evidence="2" id="KW-0812">Transmembrane</keyword>
<dbReference type="SUPFAM" id="SSF63446">
    <property type="entry name" value="Type I dockerin domain"/>
    <property type="match status" value="1"/>
</dbReference>
<protein>
    <recommendedName>
        <fullName evidence="8">Dockerin domain-containing protein</fullName>
    </recommendedName>
</protein>
<dbReference type="EMBL" id="MT630791">
    <property type="protein sequence ID" value="QNO43123.1"/>
    <property type="molecule type" value="Genomic_DNA"/>
</dbReference>
<evidence type="ECO:0008006" key="8">
    <source>
        <dbReference type="Google" id="ProtNLM"/>
    </source>
</evidence>
<dbReference type="InterPro" id="IPR045232">
    <property type="entry name" value="FAM234"/>
</dbReference>
<dbReference type="InterPro" id="IPR018247">
    <property type="entry name" value="EF_Hand_1_Ca_BS"/>
</dbReference>
<dbReference type="PANTHER" id="PTHR21419:SF23">
    <property type="entry name" value="PROTEIN DEFECTIVE IN EXINE FORMATION 1"/>
    <property type="match status" value="1"/>
</dbReference>
<keyword evidence="3" id="KW-0732">Signal</keyword>
<dbReference type="SUPFAM" id="SSF69318">
    <property type="entry name" value="Integrin alpha N-terminal domain"/>
    <property type="match status" value="2"/>
</dbReference>
<dbReference type="PROSITE" id="PS51257">
    <property type="entry name" value="PROKAR_LIPOPROTEIN"/>
    <property type="match status" value="1"/>
</dbReference>
<evidence type="ECO:0000256" key="4">
    <source>
        <dbReference type="ARBA" id="ARBA00022989"/>
    </source>
</evidence>
<comment type="subcellular location">
    <subcellularLocation>
        <location evidence="1">Membrane</location>
        <topology evidence="1">Single-pass membrane protein</topology>
    </subcellularLocation>
</comment>
<dbReference type="Pfam" id="PF13517">
    <property type="entry name" value="FG-GAP_3"/>
    <property type="match status" value="2"/>
</dbReference>
<dbReference type="InterPro" id="IPR028994">
    <property type="entry name" value="Integrin_alpha_N"/>
</dbReference>
<sequence length="597" mass="64467">MQKRIAIRTVLVLSLLASAACAVDGSEIAAPVLKWQQCGCYSSWCETGWYSSPAVADLDSDGDMEIVASAYAVVALDGETGDLLWRAKSGHDRSEDPDSVDNVGRTWPGVVIADVDNDGAIEIVTAHGRGYVSVYNNEGYFEPGWPQHPVANEFRSLAVSDLDGDGNMEIACGLARGDDTNVWVFEHNGSIRQGWPRLADGDEGSAWGPYNDNIGAGDIDGDGLPELIVPSDTTTICAYKADGTHIGTNEMYHDHPGHDMDYWGEVPAYIDLEYETRGWGPCYTEFTARANFANGPANVVDVNCDGVNEIVVIGDVHDCHTSPYTDLYNTPYILNSDRSRFNADGFDWTTPPIEAGAPIIQDYAVIENAQPNPVTVDLNGDGRIEILYPSYDGRMHAFWLDKTEHGNWPYSVYCASEGFYRFATEPVVADLDNDGNAEVIFGSWVQKETERTGKLHILDYNGNVIHEMDLPPAKSGDWNGVLAAPTLADIDGDSDLELVLNTAHSGVVAYDLPGTAGARVLWGTGRGSYYRNGPSMINSAVSQKGDLDCDGSVTSADVLIALKIAVSGGYNSAADMDENGYVNVLDARTILQLAAEG</sequence>
<keyword evidence="5" id="KW-0472">Membrane</keyword>
<dbReference type="CDD" id="cd14256">
    <property type="entry name" value="Dockerin_I"/>
    <property type="match status" value="1"/>
</dbReference>
<evidence type="ECO:0000256" key="5">
    <source>
        <dbReference type="ARBA" id="ARBA00023136"/>
    </source>
</evidence>
<dbReference type="PANTHER" id="PTHR21419">
    <property type="match status" value="1"/>
</dbReference>
<evidence type="ECO:0000313" key="6">
    <source>
        <dbReference type="EMBL" id="QNO43123.1"/>
    </source>
</evidence>
<evidence type="ECO:0000256" key="3">
    <source>
        <dbReference type="ARBA" id="ARBA00022729"/>
    </source>
</evidence>
<dbReference type="Gene3D" id="2.130.10.130">
    <property type="entry name" value="Integrin alpha, N-terminal"/>
    <property type="match status" value="1"/>
</dbReference>
<keyword evidence="4" id="KW-1133">Transmembrane helix</keyword>